<feature type="region of interest" description="Disordered" evidence="1">
    <location>
        <begin position="52"/>
        <end position="74"/>
    </location>
</feature>
<name>A0AA35JXR0_9SAUR</name>
<evidence type="ECO:0000313" key="2">
    <source>
        <dbReference type="EMBL" id="CAI5767039.1"/>
    </source>
</evidence>
<reference evidence="2" key="1">
    <citation type="submission" date="2022-12" db="EMBL/GenBank/DDBJ databases">
        <authorList>
            <person name="Alioto T."/>
            <person name="Alioto T."/>
            <person name="Gomez Garrido J."/>
        </authorList>
    </citation>
    <scope>NUCLEOTIDE SEQUENCE</scope>
</reference>
<dbReference type="Proteomes" id="UP001178461">
    <property type="component" value="Chromosome 2"/>
</dbReference>
<proteinExistence type="predicted"/>
<accession>A0AA35JXR0</accession>
<evidence type="ECO:0000313" key="3">
    <source>
        <dbReference type="Proteomes" id="UP001178461"/>
    </source>
</evidence>
<dbReference type="AlphaFoldDB" id="A0AA35JXR0"/>
<gene>
    <name evidence="2" type="ORF">PODLI_1B030368</name>
</gene>
<keyword evidence="3" id="KW-1185">Reference proteome</keyword>
<sequence>MGKWHEQIELCPTNQQRGCVLKKNGVFDFSELLLLLFQRAHTESAQIDFRSIANGSRRDRKGTAPPTLEVPSGR</sequence>
<organism evidence="2 3">
    <name type="scientific">Podarcis lilfordi</name>
    <name type="common">Lilford's wall lizard</name>
    <dbReference type="NCBI Taxonomy" id="74358"/>
    <lineage>
        <taxon>Eukaryota</taxon>
        <taxon>Metazoa</taxon>
        <taxon>Chordata</taxon>
        <taxon>Craniata</taxon>
        <taxon>Vertebrata</taxon>
        <taxon>Euteleostomi</taxon>
        <taxon>Lepidosauria</taxon>
        <taxon>Squamata</taxon>
        <taxon>Bifurcata</taxon>
        <taxon>Unidentata</taxon>
        <taxon>Episquamata</taxon>
        <taxon>Laterata</taxon>
        <taxon>Lacertibaenia</taxon>
        <taxon>Lacertidae</taxon>
        <taxon>Podarcis</taxon>
    </lineage>
</organism>
<dbReference type="EMBL" id="OX395127">
    <property type="protein sequence ID" value="CAI5767039.1"/>
    <property type="molecule type" value="Genomic_DNA"/>
</dbReference>
<evidence type="ECO:0000256" key="1">
    <source>
        <dbReference type="SAM" id="MobiDB-lite"/>
    </source>
</evidence>
<protein>
    <submittedName>
        <fullName evidence="2">Uncharacterized protein</fullName>
    </submittedName>
</protein>